<evidence type="ECO:0000313" key="2">
    <source>
        <dbReference type="EMBL" id="CAA6806879.1"/>
    </source>
</evidence>
<organism evidence="2">
    <name type="scientific">uncultured Sulfurovum sp</name>
    <dbReference type="NCBI Taxonomy" id="269237"/>
    <lineage>
        <taxon>Bacteria</taxon>
        <taxon>Pseudomonadati</taxon>
        <taxon>Campylobacterota</taxon>
        <taxon>Epsilonproteobacteria</taxon>
        <taxon>Campylobacterales</taxon>
        <taxon>Sulfurovaceae</taxon>
        <taxon>Sulfurovum</taxon>
        <taxon>environmental samples</taxon>
    </lineage>
</organism>
<dbReference type="PANTHER" id="PTHR43581">
    <property type="entry name" value="ATP/GTP PHOSPHATASE"/>
    <property type="match status" value="1"/>
</dbReference>
<feature type="domain" description="AAA+ ATPase" evidence="1">
    <location>
        <begin position="16"/>
        <end position="529"/>
    </location>
</feature>
<reference evidence="2" key="1">
    <citation type="submission" date="2020-01" db="EMBL/GenBank/DDBJ databases">
        <authorList>
            <person name="Meier V. D."/>
            <person name="Meier V D."/>
        </authorList>
    </citation>
    <scope>NUCLEOTIDE SEQUENCE</scope>
    <source>
        <strain evidence="2">HLG_WM_MAG_05</strain>
    </source>
</reference>
<protein>
    <submittedName>
        <fullName evidence="2">ABC transporter, ATP-binding domain</fullName>
    </submittedName>
</protein>
<dbReference type="PANTHER" id="PTHR43581:SF2">
    <property type="entry name" value="EXCINUCLEASE ATPASE SUBUNIT"/>
    <property type="match status" value="1"/>
</dbReference>
<dbReference type="SUPFAM" id="SSF52540">
    <property type="entry name" value="P-loop containing nucleoside triphosphate hydrolases"/>
    <property type="match status" value="2"/>
</dbReference>
<feature type="domain" description="AAA+ ATPase" evidence="1">
    <location>
        <begin position="578"/>
        <end position="862"/>
    </location>
</feature>
<accession>A0A6S6SL04</accession>
<dbReference type="InterPro" id="IPR027417">
    <property type="entry name" value="P-loop_NTPase"/>
</dbReference>
<gene>
    <name evidence="2" type="ORF">HELGO_WM34078</name>
</gene>
<dbReference type="Gene3D" id="3.40.50.300">
    <property type="entry name" value="P-loop containing nucleotide triphosphate hydrolases"/>
    <property type="match status" value="1"/>
</dbReference>
<keyword evidence="2" id="KW-0067">ATP-binding</keyword>
<dbReference type="Pfam" id="PF13304">
    <property type="entry name" value="AAA_21"/>
    <property type="match status" value="1"/>
</dbReference>
<proteinExistence type="predicted"/>
<evidence type="ECO:0000259" key="1">
    <source>
        <dbReference type="SMART" id="SM00382"/>
    </source>
</evidence>
<keyword evidence="2" id="KW-0547">Nucleotide-binding</keyword>
<dbReference type="GO" id="GO:0005524">
    <property type="term" value="F:ATP binding"/>
    <property type="evidence" value="ECO:0007669"/>
    <property type="project" value="UniProtKB-KW"/>
</dbReference>
<dbReference type="SMART" id="SM00382">
    <property type="entry name" value="AAA"/>
    <property type="match status" value="2"/>
</dbReference>
<dbReference type="InterPro" id="IPR003959">
    <property type="entry name" value="ATPase_AAA_core"/>
</dbReference>
<name>A0A6S6SL04_9BACT</name>
<dbReference type="GO" id="GO:0016887">
    <property type="term" value="F:ATP hydrolysis activity"/>
    <property type="evidence" value="ECO:0007669"/>
    <property type="project" value="InterPro"/>
</dbReference>
<sequence>MKSFQEIQDTLGQLPNYPKTYLLGSTGAGKTSIVRAILDTASDAFPSTLQTRTTVAPTEYVISANKPFKSTFIFKKRDDIKNSLIEIIEIAIEKAISLNDEEISVLPYLEETPDERFRLKYLLSEDILKEFNKYIIDVILPKIDRNEELEESLNSETIIHEIEYLLKKMLDEISNKTKEICPNYELFSNKLYTIENIFDKKEFILKNKALLKSETDSISPLIEYARIEGNLSASWIPDELEFILIDGEGIGHNLKEVKNSLSTRHLDFFNFSDSILLVEKSDDPFITGGKNAIETIFLNGYSKKFKLIFSKVDKLEVKNHKAALNRRLSNVEYALKDSNIQFNLNRDQKYYLSNLNKIANETTKKELIKLFKNIKNDFSLIEENLIDLEYDFETLFLDLNTTGFLNEWNSRINKEHWAIVKAFTKRMLSGEGEYRYLKPILEYHTLIMQEVNNFLQMPNQLNSEVYYAQNRIKQSFSILLLSYIRNIFMTQSHDDWTNAFNRTGVGSGKIRKLLIHKIFDNIIFKETDEENFKLFKTNLKIYLIGAGAKEISATTKIRIKSIELEKIYGNRNILWDLNPNTNILIGKNGSGKSSILQLLNAKFYNQTEILEKFKNPNIKITIIKEYENGDSKEIIIDDNAHSQSIDIILIDTFDIKPTSIVDCKENCDKEQSLLEIELLKLMPKFDAYQIKLNKIFEEKNSDNQKEIQRILNDIGKGIVEEAGKIQDLTNSKKTISQKVYKPLNNFRNIIDSMFQDTHKKINLESIEKSFSISNDDKELEPLDLSSGEKQILIIFLTILLKENKPHILMMDEPENSLHSEWQIHFVENIRKLNENVQIIIATHNPLLMLDREADEIGKISIDSDIVDTRGIGTKYLDVSATLLNYPKVSSLVGKDMRDEIHELFNLKNRDELSTEEQNRVDELEVKLGNSVASNFIYDRHYLHFLKFIQDNKNIDFDKLTEISEEEMDELLGEFKDLFDD</sequence>
<dbReference type="InterPro" id="IPR051396">
    <property type="entry name" value="Bact_Antivir_Def_Nuclease"/>
</dbReference>
<dbReference type="EMBL" id="CACVAU010000023">
    <property type="protein sequence ID" value="CAA6806879.1"/>
    <property type="molecule type" value="Genomic_DNA"/>
</dbReference>
<dbReference type="AlphaFoldDB" id="A0A6S6SL04"/>
<dbReference type="InterPro" id="IPR003593">
    <property type="entry name" value="AAA+_ATPase"/>
</dbReference>